<proteinExistence type="predicted"/>
<evidence type="ECO:0000313" key="3">
    <source>
        <dbReference type="Proteomes" id="UP000831304"/>
    </source>
</evidence>
<accession>A0ABY4AUZ5</accession>
<evidence type="ECO:0000256" key="1">
    <source>
        <dbReference type="SAM" id="MobiDB-lite"/>
    </source>
</evidence>
<name>A0ABY4AUZ5_9MICO</name>
<dbReference type="EMBL" id="CP094533">
    <property type="protein sequence ID" value="UOE26227.1"/>
    <property type="molecule type" value="Genomic_DNA"/>
</dbReference>
<evidence type="ECO:0000313" key="2">
    <source>
        <dbReference type="EMBL" id="UOE26227.1"/>
    </source>
</evidence>
<gene>
    <name evidence="2" type="ORF">MTP13_00145</name>
</gene>
<feature type="compositionally biased region" description="Basic and acidic residues" evidence="1">
    <location>
        <begin position="1"/>
        <end position="17"/>
    </location>
</feature>
<feature type="region of interest" description="Disordered" evidence="1">
    <location>
        <begin position="1"/>
        <end position="21"/>
    </location>
</feature>
<keyword evidence="3" id="KW-1185">Reference proteome</keyword>
<dbReference type="RefSeq" id="WP_243569059.1">
    <property type="nucleotide sequence ID" value="NZ_BAAARD010000005.1"/>
</dbReference>
<sequence>MTSTHPLEHLRRDEPTRRGAGLSGREVRRLVDLVVTAEREGRQVTALSQMVPGLGPDDARVIRDELLRRRTAAGERAVAIVSVADGEPAFASTTAVVDGTTRVSAAPELLVQPVAGVHLDGAALRELLHGSGAPAFAPGSARVGLATFRSPFRREESALEDLLAANGGLCGVAVAARPGVDAADFALRSGGRLLVSGRAPHASDSWAAALETVVAALERCAPLRELGAGLRDAEAPFPGLVFATALGEAIALDAGDAVDLELAGRHCATVSATSDRHILMGDPE</sequence>
<reference evidence="2 3" key="1">
    <citation type="submission" date="2022-03" db="EMBL/GenBank/DDBJ databases">
        <title>Agromyces sp. isolated from the gut of P. brevitarsis seulensis larvae.</title>
        <authorList>
            <person name="Won M."/>
            <person name="Kwon S.-W."/>
        </authorList>
    </citation>
    <scope>NUCLEOTIDE SEQUENCE [LARGE SCALE GENOMIC DNA]</scope>
    <source>
        <strain evidence="2 3">KACC 16215</strain>
    </source>
</reference>
<organism evidence="2 3">
    <name type="scientific">Agromyces soli</name>
    <dbReference type="NCBI Taxonomy" id="659012"/>
    <lineage>
        <taxon>Bacteria</taxon>
        <taxon>Bacillati</taxon>
        <taxon>Actinomycetota</taxon>
        <taxon>Actinomycetes</taxon>
        <taxon>Micrococcales</taxon>
        <taxon>Microbacteriaceae</taxon>
        <taxon>Agromyces</taxon>
    </lineage>
</organism>
<dbReference type="Proteomes" id="UP000831304">
    <property type="component" value="Chromosome"/>
</dbReference>
<protein>
    <submittedName>
        <fullName evidence="2">Uncharacterized protein</fullName>
    </submittedName>
</protein>